<keyword evidence="2" id="KW-0269">Exonuclease</keyword>
<dbReference type="InterPro" id="IPR012337">
    <property type="entry name" value="RNaseH-like_sf"/>
</dbReference>
<proteinExistence type="predicted"/>
<reference evidence="3" key="1">
    <citation type="journal article" date="2019" name="Int. J. Syst. Evol. Microbiol.">
        <title>The Global Catalogue of Microorganisms (GCM) 10K type strain sequencing project: providing services to taxonomists for standard genome sequencing and annotation.</title>
        <authorList>
            <consortium name="The Broad Institute Genomics Platform"/>
            <consortium name="The Broad Institute Genome Sequencing Center for Infectious Disease"/>
            <person name="Wu L."/>
            <person name="Ma J."/>
        </authorList>
    </citation>
    <scope>NUCLEOTIDE SEQUENCE [LARGE SCALE GENOMIC DNA]</scope>
    <source>
        <strain evidence="3">KCTC 42195</strain>
    </source>
</reference>
<keyword evidence="2" id="KW-0378">Hydrolase</keyword>
<evidence type="ECO:0000259" key="1">
    <source>
        <dbReference type="SMART" id="SM00479"/>
    </source>
</evidence>
<dbReference type="NCBIfam" id="NF006601">
    <property type="entry name" value="PRK09145.1"/>
    <property type="match status" value="1"/>
</dbReference>
<dbReference type="PANTHER" id="PTHR30231:SF7">
    <property type="entry name" value="BLR4117 PROTEIN"/>
    <property type="match status" value="1"/>
</dbReference>
<accession>A0ABV7TQM7</accession>
<dbReference type="Proteomes" id="UP001595636">
    <property type="component" value="Unassembled WGS sequence"/>
</dbReference>
<keyword evidence="2" id="KW-0540">Nuclease</keyword>
<dbReference type="PANTHER" id="PTHR30231">
    <property type="entry name" value="DNA POLYMERASE III SUBUNIT EPSILON"/>
    <property type="match status" value="1"/>
</dbReference>
<dbReference type="GO" id="GO:0004527">
    <property type="term" value="F:exonuclease activity"/>
    <property type="evidence" value="ECO:0007669"/>
    <property type="project" value="UniProtKB-KW"/>
</dbReference>
<gene>
    <name evidence="2" type="ORF">ACFOKJ_03050</name>
</gene>
<dbReference type="SMART" id="SM00479">
    <property type="entry name" value="EXOIII"/>
    <property type="match status" value="1"/>
</dbReference>
<dbReference type="SUPFAM" id="SSF53098">
    <property type="entry name" value="Ribonuclease H-like"/>
    <property type="match status" value="1"/>
</dbReference>
<feature type="domain" description="Exonuclease" evidence="1">
    <location>
        <begin position="30"/>
        <end position="203"/>
    </location>
</feature>
<organism evidence="2 3">
    <name type="scientific">Vogesella amnigena</name>
    <dbReference type="NCBI Taxonomy" id="1507449"/>
    <lineage>
        <taxon>Bacteria</taxon>
        <taxon>Pseudomonadati</taxon>
        <taxon>Pseudomonadota</taxon>
        <taxon>Betaproteobacteria</taxon>
        <taxon>Neisseriales</taxon>
        <taxon>Chromobacteriaceae</taxon>
        <taxon>Vogesella</taxon>
    </lineage>
</organism>
<keyword evidence="3" id="KW-1185">Reference proteome</keyword>
<name>A0ABV7TQM7_9NEIS</name>
<dbReference type="CDD" id="cd06127">
    <property type="entry name" value="DEDDh"/>
    <property type="match status" value="1"/>
</dbReference>
<comment type="caution">
    <text evidence="2">The sequence shown here is derived from an EMBL/GenBank/DDBJ whole genome shotgun (WGS) entry which is preliminary data.</text>
</comment>
<dbReference type="InterPro" id="IPR036397">
    <property type="entry name" value="RNaseH_sf"/>
</dbReference>
<evidence type="ECO:0000313" key="3">
    <source>
        <dbReference type="Proteomes" id="UP001595636"/>
    </source>
</evidence>
<protein>
    <submittedName>
        <fullName evidence="2">3'-5' exonuclease</fullName>
    </submittedName>
</protein>
<sequence>MIPAAMKRQLARWRLKDPAFAYLLDTDDSEVVSVDCETTSLNVKEAELLSIGAVKIRGQRILSSESFYLLVKPERRPEAGSVKIHGLRPRDVSDGLSPREAVSQLLAFIGGRPLVGYYLEYDVAVLNKYVRDITGIGLPNRQIEVSGRFYDYKIRQQPDSHIDLRLATLVDELGVPALPRHDALNDAITAGMMYLALKKRGFG</sequence>
<dbReference type="Pfam" id="PF00929">
    <property type="entry name" value="RNase_T"/>
    <property type="match status" value="1"/>
</dbReference>
<dbReference type="EMBL" id="JBHRYH010000007">
    <property type="protein sequence ID" value="MFC3625122.1"/>
    <property type="molecule type" value="Genomic_DNA"/>
</dbReference>
<dbReference type="Gene3D" id="3.30.420.10">
    <property type="entry name" value="Ribonuclease H-like superfamily/Ribonuclease H"/>
    <property type="match status" value="1"/>
</dbReference>
<dbReference type="InterPro" id="IPR013520">
    <property type="entry name" value="Ribonucl_H"/>
</dbReference>
<evidence type="ECO:0000313" key="2">
    <source>
        <dbReference type="EMBL" id="MFC3625122.1"/>
    </source>
</evidence>
<dbReference type="RefSeq" id="WP_390276542.1">
    <property type="nucleotide sequence ID" value="NZ_JBHRYH010000007.1"/>
</dbReference>